<gene>
    <name evidence="1" type="ORF">BaRGS_00028628</name>
</gene>
<reference evidence="1 2" key="1">
    <citation type="journal article" date="2023" name="Sci. Data">
        <title>Genome assembly of the Korean intertidal mud-creeper Batillaria attramentaria.</title>
        <authorList>
            <person name="Patra A.K."/>
            <person name="Ho P.T."/>
            <person name="Jun S."/>
            <person name="Lee S.J."/>
            <person name="Kim Y."/>
            <person name="Won Y.J."/>
        </authorList>
    </citation>
    <scope>NUCLEOTIDE SEQUENCE [LARGE SCALE GENOMIC DNA]</scope>
    <source>
        <strain evidence="1">Wonlab-2016</strain>
    </source>
</reference>
<sequence>MQFRSFPYCRYKVDIFGKKQNKKTALGRAKVEHLQTGCPFANEEGGTAGERKAELTPLIHVAPPFSGGQISRGKLQSLKLPLSFPLIPAGGPAEYGYNFSRNLIDWARPSLSLSGW</sequence>
<comment type="caution">
    <text evidence="1">The sequence shown here is derived from an EMBL/GenBank/DDBJ whole genome shotgun (WGS) entry which is preliminary data.</text>
</comment>
<accession>A0ABD0JZD7</accession>
<name>A0ABD0JZD7_9CAEN</name>
<dbReference type="EMBL" id="JACVVK020000287">
    <property type="protein sequence ID" value="KAK7480144.1"/>
    <property type="molecule type" value="Genomic_DNA"/>
</dbReference>
<dbReference type="Proteomes" id="UP001519460">
    <property type="component" value="Unassembled WGS sequence"/>
</dbReference>
<organism evidence="1 2">
    <name type="scientific">Batillaria attramentaria</name>
    <dbReference type="NCBI Taxonomy" id="370345"/>
    <lineage>
        <taxon>Eukaryota</taxon>
        <taxon>Metazoa</taxon>
        <taxon>Spiralia</taxon>
        <taxon>Lophotrochozoa</taxon>
        <taxon>Mollusca</taxon>
        <taxon>Gastropoda</taxon>
        <taxon>Caenogastropoda</taxon>
        <taxon>Sorbeoconcha</taxon>
        <taxon>Cerithioidea</taxon>
        <taxon>Batillariidae</taxon>
        <taxon>Batillaria</taxon>
    </lineage>
</organism>
<evidence type="ECO:0000313" key="1">
    <source>
        <dbReference type="EMBL" id="KAK7480144.1"/>
    </source>
</evidence>
<proteinExistence type="predicted"/>
<dbReference type="AlphaFoldDB" id="A0ABD0JZD7"/>
<evidence type="ECO:0000313" key="2">
    <source>
        <dbReference type="Proteomes" id="UP001519460"/>
    </source>
</evidence>
<protein>
    <submittedName>
        <fullName evidence="1">Uncharacterized protein</fullName>
    </submittedName>
</protein>
<keyword evidence="2" id="KW-1185">Reference proteome</keyword>